<evidence type="ECO:0000256" key="1">
    <source>
        <dbReference type="SAM" id="Phobius"/>
    </source>
</evidence>
<keyword evidence="1" id="KW-1133">Transmembrane helix</keyword>
<gene>
    <name evidence="2" type="ORF">ACFOEX_13140</name>
</gene>
<feature type="transmembrane region" description="Helical" evidence="1">
    <location>
        <begin position="6"/>
        <end position="26"/>
    </location>
</feature>
<accession>A0ABV7LH73</accession>
<dbReference type="RefSeq" id="WP_376832463.1">
    <property type="nucleotide sequence ID" value="NZ_JBHLWR010000006.1"/>
</dbReference>
<comment type="caution">
    <text evidence="2">The sequence shown here is derived from an EMBL/GenBank/DDBJ whole genome shotgun (WGS) entry which is preliminary data.</text>
</comment>
<keyword evidence="1" id="KW-0812">Transmembrane</keyword>
<keyword evidence="1" id="KW-0472">Membrane</keyword>
<keyword evidence="3" id="KW-1185">Reference proteome</keyword>
<protein>
    <submittedName>
        <fullName evidence="2">Uncharacterized protein</fullName>
    </submittedName>
</protein>
<name>A0ABV7LH73_9HYPH</name>
<organism evidence="2 3">
    <name type="scientific">Camelimonas abortus</name>
    <dbReference type="NCBI Taxonomy" id="1017184"/>
    <lineage>
        <taxon>Bacteria</taxon>
        <taxon>Pseudomonadati</taxon>
        <taxon>Pseudomonadota</taxon>
        <taxon>Alphaproteobacteria</taxon>
        <taxon>Hyphomicrobiales</taxon>
        <taxon>Chelatococcaceae</taxon>
        <taxon>Camelimonas</taxon>
    </lineage>
</organism>
<evidence type="ECO:0000313" key="3">
    <source>
        <dbReference type="Proteomes" id="UP001595536"/>
    </source>
</evidence>
<dbReference type="EMBL" id="JBHRUV010000098">
    <property type="protein sequence ID" value="MFC3267287.1"/>
    <property type="molecule type" value="Genomic_DNA"/>
</dbReference>
<reference evidence="3" key="1">
    <citation type="journal article" date="2019" name="Int. J. Syst. Evol. Microbiol.">
        <title>The Global Catalogue of Microorganisms (GCM) 10K type strain sequencing project: providing services to taxonomists for standard genome sequencing and annotation.</title>
        <authorList>
            <consortium name="The Broad Institute Genomics Platform"/>
            <consortium name="The Broad Institute Genome Sequencing Center for Infectious Disease"/>
            <person name="Wu L."/>
            <person name="Ma J."/>
        </authorList>
    </citation>
    <scope>NUCLEOTIDE SEQUENCE [LARGE SCALE GENOMIC DNA]</scope>
    <source>
        <strain evidence="3">CCM 7941</strain>
    </source>
</reference>
<evidence type="ECO:0000313" key="2">
    <source>
        <dbReference type="EMBL" id="MFC3267287.1"/>
    </source>
</evidence>
<sequence length="81" mass="9206">MELAAWQEIAAVVAIMSVLSGVVWKLQSQINQQSRELDAFRVEVAQTYVTAKAMREMEDRISQAIGRLADRLDRLFEIGPR</sequence>
<dbReference type="Proteomes" id="UP001595536">
    <property type="component" value="Unassembled WGS sequence"/>
</dbReference>
<proteinExistence type="predicted"/>